<reference evidence="1 2" key="1">
    <citation type="journal article" date="2020" name="Cell">
        <title>Large-Scale Comparative Analyses of Tick Genomes Elucidate Their Genetic Diversity and Vector Capacities.</title>
        <authorList>
            <consortium name="Tick Genome and Microbiome Consortium (TIGMIC)"/>
            <person name="Jia N."/>
            <person name="Wang J."/>
            <person name="Shi W."/>
            <person name="Du L."/>
            <person name="Sun Y."/>
            <person name="Zhan W."/>
            <person name="Jiang J.F."/>
            <person name="Wang Q."/>
            <person name="Zhang B."/>
            <person name="Ji P."/>
            <person name="Bell-Sakyi L."/>
            <person name="Cui X.M."/>
            <person name="Yuan T.T."/>
            <person name="Jiang B.G."/>
            <person name="Yang W.F."/>
            <person name="Lam T.T."/>
            <person name="Chang Q.C."/>
            <person name="Ding S.J."/>
            <person name="Wang X.J."/>
            <person name="Zhu J.G."/>
            <person name="Ruan X.D."/>
            <person name="Zhao L."/>
            <person name="Wei J.T."/>
            <person name="Ye R.Z."/>
            <person name="Que T.C."/>
            <person name="Du C.H."/>
            <person name="Zhou Y.H."/>
            <person name="Cheng J.X."/>
            <person name="Dai P.F."/>
            <person name="Guo W.B."/>
            <person name="Han X.H."/>
            <person name="Huang E.J."/>
            <person name="Li L.F."/>
            <person name="Wei W."/>
            <person name="Gao Y.C."/>
            <person name="Liu J.Z."/>
            <person name="Shao H.Z."/>
            <person name="Wang X."/>
            <person name="Wang C.C."/>
            <person name="Yang T.C."/>
            <person name="Huo Q.B."/>
            <person name="Li W."/>
            <person name="Chen H.Y."/>
            <person name="Chen S.E."/>
            <person name="Zhou L.G."/>
            <person name="Ni X.B."/>
            <person name="Tian J.H."/>
            <person name="Sheng Y."/>
            <person name="Liu T."/>
            <person name="Pan Y.S."/>
            <person name="Xia L.Y."/>
            <person name="Li J."/>
            <person name="Zhao F."/>
            <person name="Cao W.C."/>
        </authorList>
    </citation>
    <scope>NUCLEOTIDE SEQUENCE [LARGE SCALE GENOMIC DNA]</scope>
    <source>
        <strain evidence="1">Iper-2018</strain>
    </source>
</reference>
<sequence length="390" mass="44044">MAADDNAANTLPKLLQLALEDDFEEFVEAQRRAKRRRITEVLGALKEITCEDPAGHSDSERIRGIEEFVSDVVPRYTDTQFKEHFRMYRSTFELLLRLTEPNLAKTIGVRVPTATKVLMTLWLLGNQDSYRGVADRFGVHKSTLHFVVYEIVLVWARCAPSVIQWPTQLAQVASQFERKWRFPGVVGAVDGCHVSIKAPKEEQSAFYNRKEFHSVVLQGCCDSSMVFTHVHVGSPGRMNDARIFTNSGLDDIISALPEDLHILGDSAYPLRVNLMRPYKDNGHLTRRQSHFNTTLGASRSVIERAFAQLKGKIRRLKHLDMDNLNMVPMFVMAACILHNVILTSAHPFVLRTEELEDPCLVRREPDVTRAPSAAKAKRDAIASLLHPACT</sequence>
<name>A0AC60PLD4_IXOPE</name>
<dbReference type="EMBL" id="JABSTQ010010389">
    <property type="protein sequence ID" value="KAG0421298.1"/>
    <property type="molecule type" value="Genomic_DNA"/>
</dbReference>
<gene>
    <name evidence="1" type="ORF">HPB47_002794</name>
</gene>
<comment type="caution">
    <text evidence="1">The sequence shown here is derived from an EMBL/GenBank/DDBJ whole genome shotgun (WGS) entry which is preliminary data.</text>
</comment>
<evidence type="ECO:0000313" key="2">
    <source>
        <dbReference type="Proteomes" id="UP000805193"/>
    </source>
</evidence>
<protein>
    <submittedName>
        <fullName evidence="1">Uncharacterized protein</fullName>
    </submittedName>
</protein>
<organism evidence="1 2">
    <name type="scientific">Ixodes persulcatus</name>
    <name type="common">Taiga tick</name>
    <dbReference type="NCBI Taxonomy" id="34615"/>
    <lineage>
        <taxon>Eukaryota</taxon>
        <taxon>Metazoa</taxon>
        <taxon>Ecdysozoa</taxon>
        <taxon>Arthropoda</taxon>
        <taxon>Chelicerata</taxon>
        <taxon>Arachnida</taxon>
        <taxon>Acari</taxon>
        <taxon>Parasitiformes</taxon>
        <taxon>Ixodida</taxon>
        <taxon>Ixodoidea</taxon>
        <taxon>Ixodidae</taxon>
        <taxon>Ixodinae</taxon>
        <taxon>Ixodes</taxon>
    </lineage>
</organism>
<evidence type="ECO:0000313" key="1">
    <source>
        <dbReference type="EMBL" id="KAG0421298.1"/>
    </source>
</evidence>
<proteinExistence type="predicted"/>
<accession>A0AC60PLD4</accession>
<keyword evidence="2" id="KW-1185">Reference proteome</keyword>
<dbReference type="Proteomes" id="UP000805193">
    <property type="component" value="Unassembled WGS sequence"/>
</dbReference>